<gene>
    <name evidence="1" type="ORF">BACCIP111899_01580</name>
</gene>
<accession>A0ABN7ZTW2</accession>
<keyword evidence="2" id="KW-1185">Reference proteome</keyword>
<name>A0ABN7ZTW2_9BACI</name>
<organism evidence="1 2">
    <name type="scientific">Bacillus rhizoplanae</name>
    <dbReference type="NCBI Taxonomy" id="2880966"/>
    <lineage>
        <taxon>Bacteria</taxon>
        <taxon>Bacillati</taxon>
        <taxon>Bacillota</taxon>
        <taxon>Bacilli</taxon>
        <taxon>Bacillales</taxon>
        <taxon>Bacillaceae</taxon>
        <taxon>Bacillus</taxon>
    </lineage>
</organism>
<evidence type="ECO:0000313" key="2">
    <source>
        <dbReference type="Proteomes" id="UP000789423"/>
    </source>
</evidence>
<dbReference type="RefSeq" id="WP_230574591.1">
    <property type="nucleotide sequence ID" value="NZ_CAKJTI010000006.1"/>
</dbReference>
<sequence>MRVYNEITLKDIQNGNYKKILLNGMRGLYLIYNSKDQIVYVGEGHLQSCCTRHFIIDDAGISHHYNYFRYILEQVHTRKRLERDFIEALKPIFNIRYNVRNLISMGFEYPPKYMPEYSTKAQRMVEQGKDWRKGLPLRLIKHP</sequence>
<proteinExistence type="predicted"/>
<dbReference type="Proteomes" id="UP000789423">
    <property type="component" value="Unassembled WGS sequence"/>
</dbReference>
<comment type="caution">
    <text evidence="1">The sequence shown here is derived from an EMBL/GenBank/DDBJ whole genome shotgun (WGS) entry which is preliminary data.</text>
</comment>
<evidence type="ECO:0008006" key="3">
    <source>
        <dbReference type="Google" id="ProtNLM"/>
    </source>
</evidence>
<dbReference type="EMBL" id="CAKJTI010000006">
    <property type="protein sequence ID" value="CAG9612404.1"/>
    <property type="molecule type" value="Genomic_DNA"/>
</dbReference>
<evidence type="ECO:0000313" key="1">
    <source>
        <dbReference type="EMBL" id="CAG9612404.1"/>
    </source>
</evidence>
<protein>
    <recommendedName>
        <fullName evidence="3">GIY-YIG domain-containing protein</fullName>
    </recommendedName>
</protein>
<reference evidence="1 2" key="1">
    <citation type="submission" date="2021-10" db="EMBL/GenBank/DDBJ databases">
        <authorList>
            <person name="Criscuolo A."/>
        </authorList>
    </citation>
    <scope>NUCLEOTIDE SEQUENCE [LARGE SCALE GENOMIC DNA]</scope>
    <source>
        <strain evidence="2">CIP 111899</strain>
    </source>
</reference>